<reference evidence="3" key="2">
    <citation type="submission" date="2023-05" db="EMBL/GenBank/DDBJ databases">
        <authorList>
            <consortium name="Lawrence Berkeley National Laboratory"/>
            <person name="Steindorff A."/>
            <person name="Hensen N."/>
            <person name="Bonometti L."/>
            <person name="Westerberg I."/>
            <person name="Brannstrom I.O."/>
            <person name="Guillou S."/>
            <person name="Cros-Aarteil S."/>
            <person name="Calhoun S."/>
            <person name="Haridas S."/>
            <person name="Kuo A."/>
            <person name="Mondo S."/>
            <person name="Pangilinan J."/>
            <person name="Riley R."/>
            <person name="Labutti K."/>
            <person name="Andreopoulos B."/>
            <person name="Lipzen A."/>
            <person name="Chen C."/>
            <person name="Yanf M."/>
            <person name="Daum C."/>
            <person name="Ng V."/>
            <person name="Clum A."/>
            <person name="Ohm R."/>
            <person name="Martin F."/>
            <person name="Silar P."/>
            <person name="Natvig D."/>
            <person name="Lalanne C."/>
            <person name="Gautier V."/>
            <person name="Ament-Velasquez S.L."/>
            <person name="Kruys A."/>
            <person name="Hutchinson M.I."/>
            <person name="Powell A.J."/>
            <person name="Barry K."/>
            <person name="Miller A.N."/>
            <person name="Grigoriev I.V."/>
            <person name="Debuchy R."/>
            <person name="Gladieux P."/>
            <person name="Thoren M.H."/>
            <person name="Johannesson H."/>
        </authorList>
    </citation>
    <scope>NUCLEOTIDE SEQUENCE</scope>
    <source>
        <strain evidence="3">CBS 508.74</strain>
    </source>
</reference>
<sequence length="369" mass="41190">MMAAAGPPSSSSHSEPGTSIASQSSAGGSNSSRNHPPRSLPPWIDSYEVRYGRPADEQLRALNSPPPRTLPPQHNHSPSEANRRVSKDGFVYDDQAVLGLDANRKSRARLRKFLIRKDAAEKGRKWDHLRSAEPVIVPRYSRATTDSPWRSYLQSSRYGRLPNEEAEIFDPEVLEKLQPGFNNAAETPRLLEGTGKKPTRTRRLYKRIWRLILRHPLVPLAFRLTVLLTSIVALALSARIFEIEEHGGLSRQSAERTQSLVAIVVDTIAVPYIGYMTWDEYTGKPLGLRQATAKISLVLMDLFFIIFKSASTTLAFETLVNHNSFDSQTNQYSRALAAFQTVSLISWSFTFTVNVFRLVQKLGGGDDGG</sequence>
<gene>
    <name evidence="3" type="ORF">N656DRAFT_431367</name>
</gene>
<proteinExistence type="predicted"/>
<feature type="transmembrane region" description="Helical" evidence="2">
    <location>
        <begin position="260"/>
        <end position="278"/>
    </location>
</feature>
<reference evidence="3" key="1">
    <citation type="journal article" date="2023" name="Mol. Phylogenet. Evol.">
        <title>Genome-scale phylogeny and comparative genomics of the fungal order Sordariales.</title>
        <authorList>
            <person name="Hensen N."/>
            <person name="Bonometti L."/>
            <person name="Westerberg I."/>
            <person name="Brannstrom I.O."/>
            <person name="Guillou S."/>
            <person name="Cros-Aarteil S."/>
            <person name="Calhoun S."/>
            <person name="Haridas S."/>
            <person name="Kuo A."/>
            <person name="Mondo S."/>
            <person name="Pangilinan J."/>
            <person name="Riley R."/>
            <person name="LaButti K."/>
            <person name="Andreopoulos B."/>
            <person name="Lipzen A."/>
            <person name="Chen C."/>
            <person name="Yan M."/>
            <person name="Daum C."/>
            <person name="Ng V."/>
            <person name="Clum A."/>
            <person name="Steindorff A."/>
            <person name="Ohm R.A."/>
            <person name="Martin F."/>
            <person name="Silar P."/>
            <person name="Natvig D.O."/>
            <person name="Lalanne C."/>
            <person name="Gautier V."/>
            <person name="Ament-Velasquez S.L."/>
            <person name="Kruys A."/>
            <person name="Hutchinson M.I."/>
            <person name="Powell A.J."/>
            <person name="Barry K."/>
            <person name="Miller A.N."/>
            <person name="Grigoriev I.V."/>
            <person name="Debuchy R."/>
            <person name="Gladieux P."/>
            <person name="Hiltunen Thoren M."/>
            <person name="Johannesson H."/>
        </authorList>
    </citation>
    <scope>NUCLEOTIDE SEQUENCE</scope>
    <source>
        <strain evidence="3">CBS 508.74</strain>
    </source>
</reference>
<dbReference type="GO" id="GO:0071944">
    <property type="term" value="C:cell periphery"/>
    <property type="evidence" value="ECO:0007669"/>
    <property type="project" value="TreeGrafter"/>
</dbReference>
<evidence type="ECO:0008006" key="5">
    <source>
        <dbReference type="Google" id="ProtNLM"/>
    </source>
</evidence>
<evidence type="ECO:0000256" key="2">
    <source>
        <dbReference type="SAM" id="Phobius"/>
    </source>
</evidence>
<dbReference type="AlphaFoldDB" id="A0AAN6QDY2"/>
<dbReference type="PANTHER" id="PTHR36819">
    <property type="entry name" value="REGULATOR OF PHOSPHOLIPASE D SRF1"/>
    <property type="match status" value="1"/>
</dbReference>
<protein>
    <recommendedName>
        <fullName evidence="5">Regulator of phospholipase D SRF1</fullName>
    </recommendedName>
</protein>
<keyword evidence="4" id="KW-1185">Reference proteome</keyword>
<evidence type="ECO:0000313" key="3">
    <source>
        <dbReference type="EMBL" id="KAK4108465.1"/>
    </source>
</evidence>
<feature type="compositionally biased region" description="Basic and acidic residues" evidence="1">
    <location>
        <begin position="47"/>
        <end position="59"/>
    </location>
</feature>
<feature type="transmembrane region" description="Helical" evidence="2">
    <location>
        <begin position="220"/>
        <end position="240"/>
    </location>
</feature>
<name>A0AAN6QDY2_9PEZI</name>
<dbReference type="GeneID" id="89933753"/>
<dbReference type="InterPro" id="IPR037737">
    <property type="entry name" value="Srf1"/>
</dbReference>
<evidence type="ECO:0000313" key="4">
    <source>
        <dbReference type="Proteomes" id="UP001302812"/>
    </source>
</evidence>
<dbReference type="EMBL" id="MU853363">
    <property type="protein sequence ID" value="KAK4108465.1"/>
    <property type="molecule type" value="Genomic_DNA"/>
</dbReference>
<keyword evidence="2" id="KW-0472">Membrane</keyword>
<dbReference type="PANTHER" id="PTHR36819:SF1">
    <property type="entry name" value="REGULATOR OF PHOSPHOLIPASE D SRF1"/>
    <property type="match status" value="1"/>
</dbReference>
<feature type="compositionally biased region" description="Low complexity" evidence="1">
    <location>
        <begin position="1"/>
        <end position="32"/>
    </location>
</feature>
<organism evidence="3 4">
    <name type="scientific">Canariomyces notabilis</name>
    <dbReference type="NCBI Taxonomy" id="2074819"/>
    <lineage>
        <taxon>Eukaryota</taxon>
        <taxon>Fungi</taxon>
        <taxon>Dikarya</taxon>
        <taxon>Ascomycota</taxon>
        <taxon>Pezizomycotina</taxon>
        <taxon>Sordariomycetes</taxon>
        <taxon>Sordariomycetidae</taxon>
        <taxon>Sordariales</taxon>
        <taxon>Chaetomiaceae</taxon>
        <taxon>Canariomyces</taxon>
    </lineage>
</organism>
<dbReference type="Proteomes" id="UP001302812">
    <property type="component" value="Unassembled WGS sequence"/>
</dbReference>
<accession>A0AAN6QDY2</accession>
<keyword evidence="2" id="KW-0812">Transmembrane</keyword>
<comment type="caution">
    <text evidence="3">The sequence shown here is derived from an EMBL/GenBank/DDBJ whole genome shotgun (WGS) entry which is preliminary data.</text>
</comment>
<feature type="region of interest" description="Disordered" evidence="1">
    <location>
        <begin position="1"/>
        <end position="88"/>
    </location>
</feature>
<keyword evidence="2" id="KW-1133">Transmembrane helix</keyword>
<feature type="transmembrane region" description="Helical" evidence="2">
    <location>
        <begin position="298"/>
        <end position="316"/>
    </location>
</feature>
<evidence type="ECO:0000256" key="1">
    <source>
        <dbReference type="SAM" id="MobiDB-lite"/>
    </source>
</evidence>
<dbReference type="RefSeq" id="XP_064666035.1">
    <property type="nucleotide sequence ID" value="XM_064809629.1"/>
</dbReference>
<feature type="transmembrane region" description="Helical" evidence="2">
    <location>
        <begin position="336"/>
        <end position="356"/>
    </location>
</feature>
<dbReference type="GO" id="GO:0000324">
    <property type="term" value="C:fungal-type vacuole"/>
    <property type="evidence" value="ECO:0007669"/>
    <property type="project" value="TreeGrafter"/>
</dbReference>